<evidence type="ECO:0000259" key="4">
    <source>
        <dbReference type="PROSITE" id="PS50089"/>
    </source>
</evidence>
<dbReference type="InterPro" id="IPR001841">
    <property type="entry name" value="Znf_RING"/>
</dbReference>
<dbReference type="PANTHER" id="PTHR45676:SF41">
    <property type="entry name" value="RING-H2 FINGER PROTEIN ATL66"/>
    <property type="match status" value="1"/>
</dbReference>
<protein>
    <recommendedName>
        <fullName evidence="4">RING-type domain-containing protein</fullName>
    </recommendedName>
</protein>
<dbReference type="Pfam" id="PF13639">
    <property type="entry name" value="zf-RING_2"/>
    <property type="match status" value="1"/>
</dbReference>
<feature type="signal peptide" evidence="3">
    <location>
        <begin position="1"/>
        <end position="18"/>
    </location>
</feature>
<feature type="chain" id="PRO_5022679237" description="RING-type domain-containing protein" evidence="3">
    <location>
        <begin position="19"/>
        <end position="270"/>
    </location>
</feature>
<proteinExistence type="predicted"/>
<dbReference type="PROSITE" id="PS50089">
    <property type="entry name" value="ZF_RING_2"/>
    <property type="match status" value="1"/>
</dbReference>
<dbReference type="SMART" id="SM00184">
    <property type="entry name" value="RING"/>
    <property type="match status" value="1"/>
</dbReference>
<dbReference type="PANTHER" id="PTHR45676">
    <property type="entry name" value="RING-H2 FINGER PROTEIN ATL51-RELATED"/>
    <property type="match status" value="1"/>
</dbReference>
<dbReference type="GO" id="GO:0008270">
    <property type="term" value="F:zinc ion binding"/>
    <property type="evidence" value="ECO:0007669"/>
    <property type="project" value="UniProtKB-KW"/>
</dbReference>
<name>A0A5B0S7B1_PUCGR</name>
<dbReference type="InterPro" id="IPR013083">
    <property type="entry name" value="Znf_RING/FYVE/PHD"/>
</dbReference>
<dbReference type="AlphaFoldDB" id="A0A5B0S7B1"/>
<keyword evidence="1" id="KW-0862">Zinc</keyword>
<gene>
    <name evidence="5" type="ORF">PGTUg99_020432</name>
</gene>
<evidence type="ECO:0000256" key="1">
    <source>
        <dbReference type="PROSITE-ProRule" id="PRU00175"/>
    </source>
</evidence>
<keyword evidence="2" id="KW-1133">Transmembrane helix</keyword>
<keyword evidence="3" id="KW-0732">Signal</keyword>
<keyword evidence="1" id="KW-0479">Metal-binding</keyword>
<organism evidence="5 6">
    <name type="scientific">Puccinia graminis f. sp. tritici</name>
    <dbReference type="NCBI Taxonomy" id="56615"/>
    <lineage>
        <taxon>Eukaryota</taxon>
        <taxon>Fungi</taxon>
        <taxon>Dikarya</taxon>
        <taxon>Basidiomycota</taxon>
        <taxon>Pucciniomycotina</taxon>
        <taxon>Pucciniomycetes</taxon>
        <taxon>Pucciniales</taxon>
        <taxon>Pucciniaceae</taxon>
        <taxon>Puccinia</taxon>
    </lineage>
</organism>
<dbReference type="Proteomes" id="UP000325313">
    <property type="component" value="Unassembled WGS sequence"/>
</dbReference>
<comment type="caution">
    <text evidence="5">The sequence shown here is derived from an EMBL/GenBank/DDBJ whole genome shotgun (WGS) entry which is preliminary data.</text>
</comment>
<dbReference type="SUPFAM" id="SSF57850">
    <property type="entry name" value="RING/U-box"/>
    <property type="match status" value="1"/>
</dbReference>
<sequence>MLTWLLLLTQIFTRHTLGASPTINHLSEFTQTGAESSAGHPIPIHPHLPTRFKGDLQTRPPQNECADQRIIEIGEQADLAVLDQGTPKFIPGHPSNHHQTKEIDHHPLQSSSPIDQINPGSMRSPSCHQTSEECAICLEVSPIETMVYLPCFHYFHDPCVRQWVQRIPKCPTCRSPVFPATGGVDPKSVSINSSIQVHQPTQNFHRTNAHQLNYPDEPATCCGLTSCGWSLLLLCVCLGILGTMGGWLPLVLYESSLVVDQCFCASLMGD</sequence>
<evidence type="ECO:0000313" key="5">
    <source>
        <dbReference type="EMBL" id="KAA1133295.1"/>
    </source>
</evidence>
<dbReference type="EMBL" id="VDEP01000072">
    <property type="protein sequence ID" value="KAA1133295.1"/>
    <property type="molecule type" value="Genomic_DNA"/>
</dbReference>
<accession>A0A5B0S7B1</accession>
<evidence type="ECO:0000313" key="6">
    <source>
        <dbReference type="Proteomes" id="UP000325313"/>
    </source>
</evidence>
<evidence type="ECO:0000256" key="2">
    <source>
        <dbReference type="SAM" id="Phobius"/>
    </source>
</evidence>
<keyword evidence="2" id="KW-0472">Membrane</keyword>
<feature type="domain" description="RING-type" evidence="4">
    <location>
        <begin position="134"/>
        <end position="174"/>
    </location>
</feature>
<dbReference type="Gene3D" id="3.30.40.10">
    <property type="entry name" value="Zinc/RING finger domain, C3HC4 (zinc finger)"/>
    <property type="match status" value="1"/>
</dbReference>
<feature type="transmembrane region" description="Helical" evidence="2">
    <location>
        <begin position="229"/>
        <end position="253"/>
    </location>
</feature>
<evidence type="ECO:0000256" key="3">
    <source>
        <dbReference type="SAM" id="SignalP"/>
    </source>
</evidence>
<keyword evidence="1" id="KW-0863">Zinc-finger</keyword>
<reference evidence="5 6" key="1">
    <citation type="submission" date="2019-05" db="EMBL/GenBank/DDBJ databases">
        <title>Emergence of the Ug99 lineage of the wheat stem rust pathogen through somatic hybridization.</title>
        <authorList>
            <person name="Li F."/>
            <person name="Upadhyaya N.M."/>
            <person name="Sperschneider J."/>
            <person name="Matny O."/>
            <person name="Nguyen-Phuc H."/>
            <person name="Mago R."/>
            <person name="Raley C."/>
            <person name="Miller M.E."/>
            <person name="Silverstein K.A.T."/>
            <person name="Henningsen E."/>
            <person name="Hirsch C.D."/>
            <person name="Visser B."/>
            <person name="Pretorius Z.A."/>
            <person name="Steffenson B.J."/>
            <person name="Schwessinger B."/>
            <person name="Dodds P.N."/>
            <person name="Figueroa M."/>
        </authorList>
    </citation>
    <scope>NUCLEOTIDE SEQUENCE [LARGE SCALE GENOMIC DNA]</scope>
    <source>
        <strain evidence="5 6">Ug99</strain>
    </source>
</reference>
<keyword evidence="2" id="KW-0812">Transmembrane</keyword>